<evidence type="ECO:0000259" key="2">
    <source>
        <dbReference type="Pfam" id="PF00534"/>
    </source>
</evidence>
<dbReference type="RefSeq" id="WP_377408541.1">
    <property type="nucleotide sequence ID" value="NZ_JBHSCY010000001.1"/>
</dbReference>
<dbReference type="SUPFAM" id="SSF53756">
    <property type="entry name" value="UDP-Glycosyltransferase/glycogen phosphorylase"/>
    <property type="match status" value="1"/>
</dbReference>
<dbReference type="PANTHER" id="PTHR46401:SF2">
    <property type="entry name" value="GLYCOSYLTRANSFERASE WBBK-RELATED"/>
    <property type="match status" value="1"/>
</dbReference>
<dbReference type="Gene3D" id="3.40.50.2000">
    <property type="entry name" value="Glycogen Phosphorylase B"/>
    <property type="match status" value="2"/>
</dbReference>
<feature type="domain" description="Glycosyl transferase family 1" evidence="2">
    <location>
        <begin position="173"/>
        <end position="335"/>
    </location>
</feature>
<comment type="caution">
    <text evidence="3">The sequence shown here is derived from an EMBL/GenBank/DDBJ whole genome shotgun (WGS) entry which is preliminary data.</text>
</comment>
<organism evidence="3 4">
    <name type="scientific">Polaribacter marinivivus</name>
    <dbReference type="NCBI Taxonomy" id="1524260"/>
    <lineage>
        <taxon>Bacteria</taxon>
        <taxon>Pseudomonadati</taxon>
        <taxon>Bacteroidota</taxon>
        <taxon>Flavobacteriia</taxon>
        <taxon>Flavobacteriales</taxon>
        <taxon>Flavobacteriaceae</taxon>
    </lineage>
</organism>
<keyword evidence="4" id="KW-1185">Reference proteome</keyword>
<evidence type="ECO:0000313" key="4">
    <source>
        <dbReference type="Proteomes" id="UP001595826"/>
    </source>
</evidence>
<sequence>MKKVLIIGPFPKPISGVALANSVLKKTLDKSNLFKTQIINTSLPFFEESIGKFSFKKFFFFISLNFKVLKVFNANKIYITPGQSFFGVAKYSLFILLAFVLKKELIIHVHGNYLGTEYKLLKGFKKKYFYFLLSKFNKGIVLSESLLKNLTPFISKENIYVVYNFAENFLYDKDHTKDFSKLKITFLSNLMEEKGILYLLDTLLELEKKNINYSARIAGNIDESLKEKINSKIDKLEHTKYIGIVYDNQKKELLDWSNIFILPTFYKMEGQPISILEALATKNVIITTNHSGIPDIITSEVNGFIVRPKNVSDIIEKLVILDNDKTKIKTIAESNRKYFLNNFTLNKFQTKIIKVINESPRIR</sequence>
<keyword evidence="3" id="KW-0328">Glycosyltransferase</keyword>
<keyword evidence="1 3" id="KW-0808">Transferase</keyword>
<gene>
    <name evidence="3" type="ORF">ACFOWD_04730</name>
</gene>
<evidence type="ECO:0000256" key="1">
    <source>
        <dbReference type="ARBA" id="ARBA00022679"/>
    </source>
</evidence>
<dbReference type="InterPro" id="IPR001296">
    <property type="entry name" value="Glyco_trans_1"/>
</dbReference>
<dbReference type="PANTHER" id="PTHR46401">
    <property type="entry name" value="GLYCOSYLTRANSFERASE WBBK-RELATED"/>
    <property type="match status" value="1"/>
</dbReference>
<name>A0ABV8R876_9FLAO</name>
<accession>A0ABV8R876</accession>
<dbReference type="GO" id="GO:0016757">
    <property type="term" value="F:glycosyltransferase activity"/>
    <property type="evidence" value="ECO:0007669"/>
    <property type="project" value="UniProtKB-KW"/>
</dbReference>
<reference evidence="4" key="1">
    <citation type="journal article" date="2019" name="Int. J. Syst. Evol. Microbiol.">
        <title>The Global Catalogue of Microorganisms (GCM) 10K type strain sequencing project: providing services to taxonomists for standard genome sequencing and annotation.</title>
        <authorList>
            <consortium name="The Broad Institute Genomics Platform"/>
            <consortium name="The Broad Institute Genome Sequencing Center for Infectious Disease"/>
            <person name="Wu L."/>
            <person name="Ma J."/>
        </authorList>
    </citation>
    <scope>NUCLEOTIDE SEQUENCE [LARGE SCALE GENOMIC DNA]</scope>
    <source>
        <strain evidence="4">CECT 8655</strain>
    </source>
</reference>
<proteinExistence type="predicted"/>
<protein>
    <submittedName>
        <fullName evidence="3">Glycosyltransferase family 4 protein</fullName>
        <ecNumber evidence="3">2.4.-.-</ecNumber>
    </submittedName>
</protein>
<dbReference type="EC" id="2.4.-.-" evidence="3"/>
<evidence type="ECO:0000313" key="3">
    <source>
        <dbReference type="EMBL" id="MFC4268202.1"/>
    </source>
</evidence>
<dbReference type="Proteomes" id="UP001595826">
    <property type="component" value="Unassembled WGS sequence"/>
</dbReference>
<dbReference type="CDD" id="cd03801">
    <property type="entry name" value="GT4_PimA-like"/>
    <property type="match status" value="1"/>
</dbReference>
<dbReference type="Pfam" id="PF00534">
    <property type="entry name" value="Glycos_transf_1"/>
    <property type="match status" value="1"/>
</dbReference>
<dbReference type="EMBL" id="JBHSCY010000001">
    <property type="protein sequence ID" value="MFC4268202.1"/>
    <property type="molecule type" value="Genomic_DNA"/>
</dbReference>